<dbReference type="Gene3D" id="3.40.30.10">
    <property type="entry name" value="Glutaredoxin"/>
    <property type="match status" value="1"/>
</dbReference>
<feature type="transmembrane region" description="Helical" evidence="7">
    <location>
        <begin position="283"/>
        <end position="307"/>
    </location>
</feature>
<keyword evidence="4 7" id="KW-1133">Transmembrane helix</keyword>
<feature type="signal peptide" evidence="8">
    <location>
        <begin position="1"/>
        <end position="22"/>
    </location>
</feature>
<feature type="transmembrane region" description="Helical" evidence="7">
    <location>
        <begin position="448"/>
        <end position="471"/>
    </location>
</feature>
<accession>A0A517XPL6</accession>
<evidence type="ECO:0000313" key="10">
    <source>
        <dbReference type="EMBL" id="QDU19451.1"/>
    </source>
</evidence>
<name>A0A517XPL6_9BACT</name>
<evidence type="ECO:0000256" key="2">
    <source>
        <dbReference type="ARBA" id="ARBA00022692"/>
    </source>
</evidence>
<evidence type="ECO:0000256" key="3">
    <source>
        <dbReference type="ARBA" id="ARBA00022748"/>
    </source>
</evidence>
<feature type="chain" id="PRO_5022040995" evidence="8">
    <location>
        <begin position="23"/>
        <end position="747"/>
    </location>
</feature>
<dbReference type="PANTHER" id="PTHR32234:SF0">
    <property type="entry name" value="THIOL:DISULFIDE INTERCHANGE PROTEIN DSBD"/>
    <property type="match status" value="1"/>
</dbReference>
<dbReference type="Proteomes" id="UP000319576">
    <property type="component" value="Chromosome"/>
</dbReference>
<dbReference type="EMBL" id="CP036273">
    <property type="protein sequence ID" value="QDU19451.1"/>
    <property type="molecule type" value="Genomic_DNA"/>
</dbReference>
<dbReference type="RefSeq" id="WP_145235445.1">
    <property type="nucleotide sequence ID" value="NZ_CP036273.1"/>
</dbReference>
<dbReference type="GO" id="GO:0017004">
    <property type="term" value="P:cytochrome complex assembly"/>
    <property type="evidence" value="ECO:0007669"/>
    <property type="project" value="UniProtKB-KW"/>
</dbReference>
<evidence type="ECO:0000256" key="5">
    <source>
        <dbReference type="ARBA" id="ARBA00023136"/>
    </source>
</evidence>
<feature type="domain" description="Cytochrome C biogenesis protein transmembrane" evidence="9">
    <location>
        <begin position="287"/>
        <end position="500"/>
    </location>
</feature>
<dbReference type="GO" id="GO:0047134">
    <property type="term" value="F:protein-disulfide reductase [NAD(P)H] activity"/>
    <property type="evidence" value="ECO:0007669"/>
    <property type="project" value="UniProtKB-EC"/>
</dbReference>
<feature type="transmembrane region" description="Helical" evidence="7">
    <location>
        <begin position="550"/>
        <end position="572"/>
    </location>
</feature>
<evidence type="ECO:0000256" key="4">
    <source>
        <dbReference type="ARBA" id="ARBA00022989"/>
    </source>
</evidence>
<dbReference type="SUPFAM" id="SSF52833">
    <property type="entry name" value="Thioredoxin-like"/>
    <property type="match status" value="1"/>
</dbReference>
<keyword evidence="2 7" id="KW-0812">Transmembrane</keyword>
<evidence type="ECO:0000256" key="6">
    <source>
        <dbReference type="SAM" id="MobiDB-lite"/>
    </source>
</evidence>
<evidence type="ECO:0000313" key="11">
    <source>
        <dbReference type="Proteomes" id="UP000319576"/>
    </source>
</evidence>
<reference evidence="10 11" key="1">
    <citation type="submission" date="2019-02" db="EMBL/GenBank/DDBJ databases">
        <title>Deep-cultivation of Planctomycetes and their phenomic and genomic characterization uncovers novel biology.</title>
        <authorList>
            <person name="Wiegand S."/>
            <person name="Jogler M."/>
            <person name="Boedeker C."/>
            <person name="Pinto D."/>
            <person name="Vollmers J."/>
            <person name="Rivas-Marin E."/>
            <person name="Kohn T."/>
            <person name="Peeters S.H."/>
            <person name="Heuer A."/>
            <person name="Rast P."/>
            <person name="Oberbeckmann S."/>
            <person name="Bunk B."/>
            <person name="Jeske O."/>
            <person name="Meyerdierks A."/>
            <person name="Storesund J.E."/>
            <person name="Kallscheuer N."/>
            <person name="Luecker S."/>
            <person name="Lage O.M."/>
            <person name="Pohl T."/>
            <person name="Merkel B.J."/>
            <person name="Hornburger P."/>
            <person name="Mueller R.-W."/>
            <person name="Bruemmer F."/>
            <person name="Labrenz M."/>
            <person name="Spormann A.M."/>
            <person name="Op den Camp H."/>
            <person name="Overmann J."/>
            <person name="Amann R."/>
            <person name="Jetten M.S.M."/>
            <person name="Mascher T."/>
            <person name="Medema M.H."/>
            <person name="Devos D.P."/>
            <person name="Kaster A.-K."/>
            <person name="Ovreas L."/>
            <person name="Rohde M."/>
            <person name="Galperin M.Y."/>
            <person name="Jogler C."/>
        </authorList>
    </citation>
    <scope>NUCLEOTIDE SEQUENCE [LARGE SCALE GENOMIC DNA]</scope>
    <source>
        <strain evidence="10 11">ETA_A1</strain>
    </source>
</reference>
<dbReference type="EC" id="1.8.1.8" evidence="10"/>
<dbReference type="GO" id="GO:0045454">
    <property type="term" value="P:cell redox homeostasis"/>
    <property type="evidence" value="ECO:0007669"/>
    <property type="project" value="TreeGrafter"/>
</dbReference>
<keyword evidence="3" id="KW-0201">Cytochrome c-type biogenesis</keyword>
<dbReference type="AlphaFoldDB" id="A0A517XPL6"/>
<keyword evidence="5 7" id="KW-0472">Membrane</keyword>
<dbReference type="GO" id="GO:0016020">
    <property type="term" value="C:membrane"/>
    <property type="evidence" value="ECO:0007669"/>
    <property type="project" value="UniProtKB-SubCell"/>
</dbReference>
<evidence type="ECO:0000256" key="8">
    <source>
        <dbReference type="SAM" id="SignalP"/>
    </source>
</evidence>
<feature type="transmembrane region" description="Helical" evidence="7">
    <location>
        <begin position="400"/>
        <end position="428"/>
    </location>
</feature>
<dbReference type="InterPro" id="IPR003834">
    <property type="entry name" value="Cyt_c_assmbl_TM_dom"/>
</dbReference>
<protein>
    <submittedName>
        <fullName evidence="10">Thiol:disulfide interchange protein DsbD</fullName>
        <ecNumber evidence="10">1.8.1.8</ecNumber>
    </submittedName>
</protein>
<feature type="compositionally biased region" description="Basic and acidic residues" evidence="6">
    <location>
        <begin position="117"/>
        <end position="126"/>
    </location>
</feature>
<comment type="subcellular location">
    <subcellularLocation>
        <location evidence="1">Membrane</location>
        <topology evidence="1">Multi-pass membrane protein</topology>
    </subcellularLocation>
</comment>
<evidence type="ECO:0000259" key="9">
    <source>
        <dbReference type="Pfam" id="PF02683"/>
    </source>
</evidence>
<sequence precursor="true">MPRFSRFAALAVVALAAAPAAAQLPGDDPFAPPAPVAAPKKRANKFFDFADVSFELDKLKVKRGETVTARLTITPKDKAWTYPFRPADPTQASKNDQATLAATPDYVILSRSPDPAGSKEKPRDNAPGKTDQYYPGPGAATWVFRVVVPTTAAPGKKAVAFGKDTTLQVCNERNCFTIVRDELPTAEFEVLDELAENPDRADLAAAEARLASRGPAPLAPSRGSANPPAPTPATPTPAAEAVGPKPAKPIATYEADLTAVRESLVHDRTAGGTGPTGGKDEGLGAFLATAALWGLISLVTPCVFPMIPITVSIFLKQAHNSLGERLKLAGVYSLTIIAVLGTSAFALLKFMAILAAHPATNIALGVLFFVLALSLFGMYELTLPNSLARRLQSKQQKGGVVGTIFGALAFTVISFTCVAPFLGGFAGISAGAAGDGQLVALPTAREVLGGLAFATAFAAPFFVLALVPGLLKALPRSGGWLDSVKVVMGFLEVAAALKFLRTAELRLLPTTEYFTYDAVLAGWVVLSAACGLYLLNLFRLPHDEERPNIGVPRLLFAVTFLGLAVYLAPALLNPVEGKRPRPAGAVYAWVEAFLLPEHKAGHADTDLKDAIERARRLNRPVFVDFTGETCTNCRYNELNVFTRPEVAGLLERFESVQLYTDEVPAAAYRSDPGREHRGDEAYANRSFEVAAFGTNALPTYAVLIPRADGTVSVFREPGGERRAIIEGKINTVSDFAAFLKAALEAAK</sequence>
<dbReference type="InterPro" id="IPR036249">
    <property type="entry name" value="Thioredoxin-like_sf"/>
</dbReference>
<dbReference type="PANTHER" id="PTHR32234">
    <property type="entry name" value="THIOL:DISULFIDE INTERCHANGE PROTEIN DSBD"/>
    <property type="match status" value="1"/>
</dbReference>
<proteinExistence type="predicted"/>
<gene>
    <name evidence="10" type="primary">dsbD</name>
    <name evidence="10" type="ORF">ETAA1_13760</name>
</gene>
<feature type="transmembrane region" description="Helical" evidence="7">
    <location>
        <begin position="362"/>
        <end position="379"/>
    </location>
</feature>
<keyword evidence="10" id="KW-0560">Oxidoreductase</keyword>
<feature type="transmembrane region" description="Helical" evidence="7">
    <location>
        <begin position="328"/>
        <end position="356"/>
    </location>
</feature>
<feature type="transmembrane region" description="Helical" evidence="7">
    <location>
        <begin position="483"/>
        <end position="500"/>
    </location>
</feature>
<keyword evidence="8" id="KW-0732">Signal</keyword>
<feature type="region of interest" description="Disordered" evidence="6">
    <location>
        <begin position="213"/>
        <end position="245"/>
    </location>
</feature>
<evidence type="ECO:0000256" key="1">
    <source>
        <dbReference type="ARBA" id="ARBA00004141"/>
    </source>
</evidence>
<feature type="transmembrane region" description="Helical" evidence="7">
    <location>
        <begin position="520"/>
        <end position="538"/>
    </location>
</feature>
<dbReference type="KEGG" id="uli:ETAA1_13760"/>
<keyword evidence="11" id="KW-1185">Reference proteome</keyword>
<organism evidence="10 11">
    <name type="scientific">Urbifossiella limnaea</name>
    <dbReference type="NCBI Taxonomy" id="2528023"/>
    <lineage>
        <taxon>Bacteria</taxon>
        <taxon>Pseudomonadati</taxon>
        <taxon>Planctomycetota</taxon>
        <taxon>Planctomycetia</taxon>
        <taxon>Gemmatales</taxon>
        <taxon>Gemmataceae</taxon>
        <taxon>Urbifossiella</taxon>
    </lineage>
</organism>
<dbReference type="OrthoDB" id="9811036at2"/>
<evidence type="ECO:0000256" key="7">
    <source>
        <dbReference type="SAM" id="Phobius"/>
    </source>
</evidence>
<dbReference type="Pfam" id="PF13899">
    <property type="entry name" value="Thioredoxin_7"/>
    <property type="match status" value="1"/>
</dbReference>
<feature type="region of interest" description="Disordered" evidence="6">
    <location>
        <begin position="104"/>
        <end position="130"/>
    </location>
</feature>
<dbReference type="Pfam" id="PF02683">
    <property type="entry name" value="DsbD_TM"/>
    <property type="match status" value="1"/>
</dbReference>